<dbReference type="SUPFAM" id="SSF53474">
    <property type="entry name" value="alpha/beta-Hydrolases"/>
    <property type="match status" value="1"/>
</dbReference>
<evidence type="ECO:0000313" key="3">
    <source>
        <dbReference type="EMBL" id="NMN99194.1"/>
    </source>
</evidence>
<comment type="caution">
    <text evidence="3">The sequence shown here is derived from an EMBL/GenBank/DDBJ whole genome shotgun (WGS) entry which is preliminary data.</text>
</comment>
<dbReference type="InterPro" id="IPR029058">
    <property type="entry name" value="AB_hydrolase_fold"/>
</dbReference>
<protein>
    <submittedName>
        <fullName evidence="3">CocE/NonD family hydrolase</fullName>
    </submittedName>
</protein>
<dbReference type="Gene3D" id="2.60.120.260">
    <property type="entry name" value="Galactose-binding domain-like"/>
    <property type="match status" value="1"/>
</dbReference>
<evidence type="ECO:0000259" key="2">
    <source>
        <dbReference type="SMART" id="SM00939"/>
    </source>
</evidence>
<dbReference type="EMBL" id="VCQU01000015">
    <property type="protein sequence ID" value="NMN99194.1"/>
    <property type="molecule type" value="Genomic_DNA"/>
</dbReference>
<dbReference type="InterPro" id="IPR013736">
    <property type="entry name" value="Xaa-Pro_dipept_C"/>
</dbReference>
<dbReference type="InterPro" id="IPR000383">
    <property type="entry name" value="Xaa-Pro-like_dom"/>
</dbReference>
<proteinExistence type="predicted"/>
<reference evidence="3 4" key="1">
    <citation type="submission" date="2019-05" db="EMBL/GenBank/DDBJ databases">
        <authorList>
            <person name="Lee S.D."/>
        </authorList>
    </citation>
    <scope>NUCLEOTIDE SEQUENCE [LARGE SCALE GENOMIC DNA]</scope>
    <source>
        <strain evidence="3 4">YC2-7</strain>
    </source>
</reference>
<dbReference type="Pfam" id="PF02129">
    <property type="entry name" value="Peptidase_S15"/>
    <property type="match status" value="1"/>
</dbReference>
<feature type="domain" description="Xaa-Pro dipeptidyl-peptidase C-terminal" evidence="2">
    <location>
        <begin position="434"/>
        <end position="710"/>
    </location>
</feature>
<keyword evidence="1 3" id="KW-0378">Hydrolase</keyword>
<dbReference type="AlphaFoldDB" id="A0A848KQK1"/>
<name>A0A848KQK1_9NOCA</name>
<dbReference type="SUPFAM" id="SSF49785">
    <property type="entry name" value="Galactose-binding domain-like"/>
    <property type="match status" value="1"/>
</dbReference>
<dbReference type="InterPro" id="IPR008979">
    <property type="entry name" value="Galactose-bd-like_sf"/>
</dbReference>
<organism evidence="3 4">
    <name type="scientific">Antrihabitans stalactiti</name>
    <dbReference type="NCBI Taxonomy" id="2584121"/>
    <lineage>
        <taxon>Bacteria</taxon>
        <taxon>Bacillati</taxon>
        <taxon>Actinomycetota</taxon>
        <taxon>Actinomycetes</taxon>
        <taxon>Mycobacteriales</taxon>
        <taxon>Nocardiaceae</taxon>
        <taxon>Antrihabitans</taxon>
    </lineage>
</organism>
<dbReference type="InterPro" id="IPR005674">
    <property type="entry name" value="CocE/Ser_esterase"/>
</dbReference>
<gene>
    <name evidence="3" type="ORF">FGL95_29645</name>
</gene>
<accession>A0A848KQK1</accession>
<dbReference type="GO" id="GO:0008239">
    <property type="term" value="F:dipeptidyl-peptidase activity"/>
    <property type="evidence" value="ECO:0007669"/>
    <property type="project" value="InterPro"/>
</dbReference>
<dbReference type="SMART" id="SM00939">
    <property type="entry name" value="PepX_C"/>
    <property type="match status" value="1"/>
</dbReference>
<sequence length="720" mass="76261">MECKAMQLASVKRRQRSSGLMRIERKRSFVTRARRARRSLVLATVVALAVAPGPVSALPGYTVSDSVVPADVMAASAAPGHSWEPETASYGVGANADASITMSDGTVLRADVYYPTDVTGQQAPGQFPVVLMQTPYGKSNLDLVNRISGALGLSSDDGTPEPLGNANTLSLGAIGPNDYMVQRGYISVVADVRGTGHSQGVYGMFDPVQATDGMALVDWASTLPGSNGKVGLYGASAMGIIQLITAGAAPKDSPLKAIFPVLPAHDLYKDTVTMGGLIDLEFDLIFAGATGALNIAGPVLGALLNPTNLPADFDLWTKRLGNVADFQVDSIRRGLQGDPNVVYNDDFWQARNPRNVLANIVSSDIPAYIVGSQYDLFQRGQPLLYTGLQNAYSGRPVDAPMTPAQRVTGRYQLLMGPYAHAATATLQDFDPLMLRWFDTWLKGKDTGMADTPTPLHYSDIGTSSYGQHAIYPFPDAKPTRYYFNNARAERGTQFGNSGSLTTTPAEVGDDTLAWTPVSNPCTPSTDQWSGGIPSWLTGFFASSVPCVNTDIVGQAGLDRLTYTTAPLTQAQTIAGPIAATVFAKATTTETAWIGRVDDVAPDGTITPLTQGALLGSLRAIDPATTWTDSDGQIFKSGHTYSRSVATPVIPGESTRYDIDIFPTYATIAPGHSIRVTLSTADTPHLLPTFPDQAKLATGVYTIELGGPTGSAIELPLIPAS</sequence>
<dbReference type="Gene3D" id="3.40.50.1820">
    <property type="entry name" value="alpha/beta hydrolase"/>
    <property type="match status" value="1"/>
</dbReference>
<dbReference type="PANTHER" id="PTHR43056">
    <property type="entry name" value="PEPTIDASE S9 PROLYL OLIGOPEPTIDASE"/>
    <property type="match status" value="1"/>
</dbReference>
<dbReference type="InterPro" id="IPR050585">
    <property type="entry name" value="Xaa-Pro_dipeptidyl-ppase/CocE"/>
</dbReference>
<dbReference type="Gene3D" id="1.10.3020.10">
    <property type="entry name" value="alpha-amino acid ester hydrolase ( Helical cap domain)"/>
    <property type="match status" value="1"/>
</dbReference>
<dbReference type="PANTHER" id="PTHR43056:SF10">
    <property type="entry name" value="COCE_NOND FAMILY, PUTATIVE (AFU_ORTHOLOGUE AFUA_7G00600)-RELATED"/>
    <property type="match status" value="1"/>
</dbReference>
<evidence type="ECO:0000256" key="1">
    <source>
        <dbReference type="ARBA" id="ARBA00022801"/>
    </source>
</evidence>
<dbReference type="Proteomes" id="UP000535543">
    <property type="component" value="Unassembled WGS sequence"/>
</dbReference>
<dbReference type="NCBIfam" id="TIGR00976">
    <property type="entry name" value="CocE_NonD"/>
    <property type="match status" value="1"/>
</dbReference>
<evidence type="ECO:0000313" key="4">
    <source>
        <dbReference type="Proteomes" id="UP000535543"/>
    </source>
</evidence>
<reference evidence="3 4" key="2">
    <citation type="submission" date="2020-06" db="EMBL/GenBank/DDBJ databases">
        <title>Antribacter stalactiti gen. nov., sp. nov., a new member of the family Nacardiaceae isolated from a cave.</title>
        <authorList>
            <person name="Kim I.S."/>
        </authorList>
    </citation>
    <scope>NUCLEOTIDE SEQUENCE [LARGE SCALE GENOMIC DNA]</scope>
    <source>
        <strain evidence="3 4">YC2-7</strain>
    </source>
</reference>
<keyword evidence="4" id="KW-1185">Reference proteome</keyword>
<dbReference type="Pfam" id="PF08530">
    <property type="entry name" value="PepX_C"/>
    <property type="match status" value="1"/>
</dbReference>